<name>V8QWS6_9BURK</name>
<proteinExistence type="predicted"/>
<dbReference type="PATRIC" id="fig|1424334.3.peg.1577"/>
<sequence>MIVFIHQKMEKERSAPWPQGLNTPQGRDHRLGPVRTGAQVRVRL</sequence>
<accession>V8QWS6</accession>
<dbReference type="EMBL" id="AYXT01000009">
    <property type="protein sequence ID" value="ETF03464.1"/>
    <property type="molecule type" value="Genomic_DNA"/>
</dbReference>
<evidence type="ECO:0000313" key="2">
    <source>
        <dbReference type="EMBL" id="ETF03464.1"/>
    </source>
</evidence>
<organism evidence="2 3">
    <name type="scientific">Advenella kashmirensis W13003</name>
    <dbReference type="NCBI Taxonomy" id="1424334"/>
    <lineage>
        <taxon>Bacteria</taxon>
        <taxon>Pseudomonadati</taxon>
        <taxon>Pseudomonadota</taxon>
        <taxon>Betaproteobacteria</taxon>
        <taxon>Burkholderiales</taxon>
        <taxon>Alcaligenaceae</taxon>
    </lineage>
</organism>
<keyword evidence="3" id="KW-1185">Reference proteome</keyword>
<dbReference type="Proteomes" id="UP000018733">
    <property type="component" value="Unassembled WGS sequence"/>
</dbReference>
<feature type="region of interest" description="Disordered" evidence="1">
    <location>
        <begin position="9"/>
        <end position="44"/>
    </location>
</feature>
<dbReference type="HOGENOM" id="CLU_3211385_0_0_4"/>
<evidence type="ECO:0000256" key="1">
    <source>
        <dbReference type="SAM" id="MobiDB-lite"/>
    </source>
</evidence>
<evidence type="ECO:0000313" key="3">
    <source>
        <dbReference type="Proteomes" id="UP000018733"/>
    </source>
</evidence>
<reference evidence="2 3" key="1">
    <citation type="journal article" date="2014" name="Genome Announc.">
        <title>Draft Genome Sequence of Advenella kashmirensis Strain W13003, a Polycyclic Aromatic Hydrocarbon-Degrading Bacterium.</title>
        <authorList>
            <person name="Wang X."/>
            <person name="Jin D."/>
            <person name="Zhou L."/>
            <person name="Wu L."/>
            <person name="An W."/>
            <person name="Zhao L."/>
        </authorList>
    </citation>
    <scope>NUCLEOTIDE SEQUENCE [LARGE SCALE GENOMIC DNA]</scope>
    <source>
        <strain evidence="2 3">W13003</strain>
    </source>
</reference>
<gene>
    <name evidence="2" type="ORF">W822_07885</name>
</gene>
<dbReference type="AlphaFoldDB" id="V8QWS6"/>
<comment type="caution">
    <text evidence="2">The sequence shown here is derived from an EMBL/GenBank/DDBJ whole genome shotgun (WGS) entry which is preliminary data.</text>
</comment>
<protein>
    <submittedName>
        <fullName evidence="2">Uncharacterized protein</fullName>
    </submittedName>
</protein>